<protein>
    <submittedName>
        <fullName evidence="4">Muniscin C-terminal mu homology domain-containing protein</fullName>
    </submittedName>
</protein>
<reference evidence="5" key="1">
    <citation type="journal article" date="2023" name="Mol. Phylogenet. Evol.">
        <title>Genome-scale phylogeny and comparative genomics of the fungal order Sordariales.</title>
        <authorList>
            <person name="Hensen N."/>
            <person name="Bonometti L."/>
            <person name="Westerberg I."/>
            <person name="Brannstrom I.O."/>
            <person name="Guillou S."/>
            <person name="Cros-Aarteil S."/>
            <person name="Calhoun S."/>
            <person name="Haridas S."/>
            <person name="Kuo A."/>
            <person name="Mondo S."/>
            <person name="Pangilinan J."/>
            <person name="Riley R."/>
            <person name="LaButti K."/>
            <person name="Andreopoulos B."/>
            <person name="Lipzen A."/>
            <person name="Chen C."/>
            <person name="Yan M."/>
            <person name="Daum C."/>
            <person name="Ng V."/>
            <person name="Clum A."/>
            <person name="Steindorff A."/>
            <person name="Ohm R.A."/>
            <person name="Martin F."/>
            <person name="Silar P."/>
            <person name="Natvig D.O."/>
            <person name="Lalanne C."/>
            <person name="Gautier V."/>
            <person name="Ament-Velasquez S.L."/>
            <person name="Kruys A."/>
            <person name="Hutchinson M.I."/>
            <person name="Powell A.J."/>
            <person name="Barry K."/>
            <person name="Miller A.N."/>
            <person name="Grigoriev I.V."/>
            <person name="Debuchy R."/>
            <person name="Gladieux P."/>
            <person name="Hiltunen Thoren M."/>
            <person name="Johannesson H."/>
        </authorList>
    </citation>
    <scope>NUCLEOTIDE SEQUENCE [LARGE SCALE GENOMIC DNA]</scope>
    <source>
        <strain evidence="5">CBS 340.73</strain>
    </source>
</reference>
<feature type="region of interest" description="Disordered" evidence="2">
    <location>
        <begin position="238"/>
        <end position="440"/>
    </location>
</feature>
<evidence type="ECO:0000259" key="3">
    <source>
        <dbReference type="PROSITE" id="PS51072"/>
    </source>
</evidence>
<dbReference type="InterPro" id="IPR018808">
    <property type="entry name" value="Muniscin_C"/>
</dbReference>
<organism evidence="4 5">
    <name type="scientific">Diplogelasinospora grovesii</name>
    <dbReference type="NCBI Taxonomy" id="303347"/>
    <lineage>
        <taxon>Eukaryota</taxon>
        <taxon>Fungi</taxon>
        <taxon>Dikarya</taxon>
        <taxon>Ascomycota</taxon>
        <taxon>Pezizomycotina</taxon>
        <taxon>Sordariomycetes</taxon>
        <taxon>Sordariomycetidae</taxon>
        <taxon>Sordariales</taxon>
        <taxon>Diplogelasinosporaceae</taxon>
        <taxon>Diplogelasinospora</taxon>
    </lineage>
</organism>
<dbReference type="GO" id="GO:0032185">
    <property type="term" value="P:septin cytoskeleton organization"/>
    <property type="evidence" value="ECO:0007669"/>
    <property type="project" value="TreeGrafter"/>
</dbReference>
<dbReference type="FunFam" id="1.20.1270.60:FF:000102">
    <property type="entry name" value="WGS project CABT00000000 data, contig 2.23"/>
    <property type="match status" value="1"/>
</dbReference>
<dbReference type="PANTHER" id="PTHR23065">
    <property type="entry name" value="PROLINE-SERINE-THREONINE PHOSPHATASE INTERACTING PROTEIN 1"/>
    <property type="match status" value="1"/>
</dbReference>
<keyword evidence="5" id="KW-1185">Reference proteome</keyword>
<dbReference type="GO" id="GO:0032153">
    <property type="term" value="C:cell division site"/>
    <property type="evidence" value="ECO:0007669"/>
    <property type="project" value="TreeGrafter"/>
</dbReference>
<dbReference type="GO" id="GO:0006897">
    <property type="term" value="P:endocytosis"/>
    <property type="evidence" value="ECO:0007669"/>
    <property type="project" value="UniProtKB-KW"/>
</dbReference>
<feature type="compositionally biased region" description="Pro residues" evidence="2">
    <location>
        <begin position="418"/>
        <end position="427"/>
    </location>
</feature>
<feature type="compositionally biased region" description="Basic and acidic residues" evidence="2">
    <location>
        <begin position="430"/>
        <end position="439"/>
    </location>
</feature>
<feature type="region of interest" description="Disordered" evidence="2">
    <location>
        <begin position="135"/>
        <end position="166"/>
    </location>
</feature>
<dbReference type="Gene3D" id="1.20.1270.60">
    <property type="entry name" value="Arfaptin homology (AH) domain/BAR domain"/>
    <property type="match status" value="1"/>
</dbReference>
<dbReference type="Proteomes" id="UP001303473">
    <property type="component" value="Unassembled WGS sequence"/>
</dbReference>
<dbReference type="AlphaFoldDB" id="A0AAN6S202"/>
<evidence type="ECO:0000256" key="2">
    <source>
        <dbReference type="SAM" id="MobiDB-lite"/>
    </source>
</evidence>
<dbReference type="Pfam" id="PF10291">
    <property type="entry name" value="muHD"/>
    <property type="match status" value="1"/>
</dbReference>
<evidence type="ECO:0000313" key="4">
    <source>
        <dbReference type="EMBL" id="KAK3938207.1"/>
    </source>
</evidence>
<feature type="compositionally biased region" description="Polar residues" evidence="2">
    <location>
        <begin position="327"/>
        <end position="351"/>
    </location>
</feature>
<gene>
    <name evidence="4" type="ORF">QBC46DRAFT_168677</name>
</gene>
<sequence length="884" mass="96609">MDDLSRSEYPAMLANLHPNQAVQALSDRIKRISKVNQEIADWLQERRRVEEQYVNGLRKLLVFKVPNNASELGVFQQPWDKILQSTDNIAASHQLFAQRIEKDVEHALRSFQNKKEMQNIHTIGANLHTMARELDDAQEKSDKLTRKGAKANSQKVDQAASRLESANQQWDSQAPFIFETLQALDEQRVNHLRDVLTQFETHEVDQATRTQAAAEDVLNTMLEVSTVQEIQNFAQRTIAGRPKLERRTGTGSGTRQSSIHGGSTLVPPSASGHEDDMMSEHSGNREGQSESRLRSRIGTMLGRRRQSIHGGFGPISPQKSLGPFTRNLGSSHGISPRASSHNLAESHNRLSSLAERPTTAEREGTDEGTERALDTSHEGTNGITNGANGTNGNISREPEPVQSTSNILSRTPEDIFDAPPPPGPPPSHQKAQEPTKDADGFTIPAPMNDPISQAQKEAAAEEADQFFKLNIQKEPIAEEDQNAKQAALSNVANTLSHMGMPTRKSGTVRGRRDVRNTIYMPALPVPENGSENPFPPSPSLPTLASFRPTPATTFASETSVASVASDTQSVRSGTTSLGGASSYSGIARLKHPDMHGPGFGPGLHSSIIETVSAHFEDGVAKSVKVTGEVALSYTPDHDSSHPGYETIRLNNFAQLDSIGPNRLIATNNGSSPDEFTLEVSHLSPATPAFTYRLHAANETALASQCPIAIQPVWKPQGDKLGLLLQYRLNPAFASTLPRPVTLSNVVFVVTYEGARASGVQTKPSGTHLKDKHLVYWRLGDVTLREDWTKIICRVIGEQNAEPHPGHVEVRWDYSVPQHVEGVAGISVSRLVDSGKGKEKAEEEEEDDPFADDKGPLSPGLAKDQRTWADVPLIRRLVSGKYEAK</sequence>
<dbReference type="InterPro" id="IPR001060">
    <property type="entry name" value="FCH_dom"/>
</dbReference>
<feature type="domain" description="MHD" evidence="3">
    <location>
        <begin position="600"/>
        <end position="857"/>
    </location>
</feature>
<proteinExistence type="predicted"/>
<dbReference type="PROSITE" id="PS51072">
    <property type="entry name" value="MHD"/>
    <property type="match status" value="1"/>
</dbReference>
<dbReference type="EMBL" id="MU853834">
    <property type="protein sequence ID" value="KAK3938207.1"/>
    <property type="molecule type" value="Genomic_DNA"/>
</dbReference>
<feature type="compositionally biased region" description="Basic and acidic residues" evidence="2">
    <location>
        <begin position="358"/>
        <end position="377"/>
    </location>
</feature>
<evidence type="ECO:0000256" key="1">
    <source>
        <dbReference type="ARBA" id="ARBA00022583"/>
    </source>
</evidence>
<dbReference type="Pfam" id="PF00611">
    <property type="entry name" value="FCH"/>
    <property type="match status" value="1"/>
</dbReference>
<dbReference type="CDD" id="cd09264">
    <property type="entry name" value="AP_Syp1_MHD"/>
    <property type="match status" value="1"/>
</dbReference>
<dbReference type="InterPro" id="IPR027267">
    <property type="entry name" value="AH/BAR_dom_sf"/>
</dbReference>
<dbReference type="InterPro" id="IPR049609">
    <property type="entry name" value="Syp1-like_MHD"/>
</dbReference>
<keyword evidence="1" id="KW-0254">Endocytosis</keyword>
<feature type="region of interest" description="Disordered" evidence="2">
    <location>
        <begin position="833"/>
        <end position="862"/>
    </location>
</feature>
<dbReference type="PANTHER" id="PTHR23065:SF54">
    <property type="entry name" value="SUPPRESSOR OF YEAST PROFILIN DELETION"/>
    <property type="match status" value="1"/>
</dbReference>
<comment type="caution">
    <text evidence="4">The sequence shown here is derived from an EMBL/GenBank/DDBJ whole genome shotgun (WGS) entry which is preliminary data.</text>
</comment>
<accession>A0AAN6S202</accession>
<evidence type="ECO:0000313" key="5">
    <source>
        <dbReference type="Proteomes" id="UP001303473"/>
    </source>
</evidence>
<dbReference type="GO" id="GO:0030139">
    <property type="term" value="C:endocytic vesicle"/>
    <property type="evidence" value="ECO:0007669"/>
    <property type="project" value="TreeGrafter"/>
</dbReference>
<name>A0AAN6S202_9PEZI</name>
<feature type="compositionally biased region" description="Basic and acidic residues" evidence="2">
    <location>
        <begin position="272"/>
        <end position="293"/>
    </location>
</feature>
<dbReference type="GO" id="GO:0005886">
    <property type="term" value="C:plasma membrane"/>
    <property type="evidence" value="ECO:0007669"/>
    <property type="project" value="TreeGrafter"/>
</dbReference>
<dbReference type="SMART" id="SM00055">
    <property type="entry name" value="FCH"/>
    <property type="match status" value="1"/>
</dbReference>
<dbReference type="CDD" id="cd07650">
    <property type="entry name" value="F-BAR_Syp1p_like"/>
    <property type="match status" value="1"/>
</dbReference>
<dbReference type="InterPro" id="IPR028565">
    <property type="entry name" value="MHD"/>
</dbReference>
<feature type="compositionally biased region" description="Basic and acidic residues" evidence="2">
    <location>
        <begin position="135"/>
        <end position="145"/>
    </location>
</feature>
<feature type="compositionally biased region" description="Low complexity" evidence="2">
    <location>
        <begin position="379"/>
        <end position="394"/>
    </location>
</feature>
<dbReference type="SUPFAM" id="SSF103657">
    <property type="entry name" value="BAR/IMD domain-like"/>
    <property type="match status" value="1"/>
</dbReference>